<proteinExistence type="predicted"/>
<feature type="compositionally biased region" description="Pro residues" evidence="1">
    <location>
        <begin position="274"/>
        <end position="286"/>
    </location>
</feature>
<gene>
    <name evidence="2" type="ORF">LR394_38305</name>
</gene>
<keyword evidence="3" id="KW-1185">Reference proteome</keyword>
<feature type="compositionally biased region" description="Polar residues" evidence="1">
    <location>
        <begin position="224"/>
        <end position="239"/>
    </location>
</feature>
<evidence type="ECO:0000313" key="2">
    <source>
        <dbReference type="EMBL" id="MCD5316766.1"/>
    </source>
</evidence>
<dbReference type="AlphaFoldDB" id="A0A9X1SY68"/>
<reference evidence="2" key="1">
    <citation type="submission" date="2021-11" db="EMBL/GenBank/DDBJ databases">
        <title>Streptomyces corallinus and Kineosporia corallina sp. nov., two new coral-derived marine actinobacteria.</title>
        <authorList>
            <person name="Buangrab K."/>
            <person name="Sutthacheep M."/>
            <person name="Yeemin T."/>
            <person name="Harunari E."/>
            <person name="Igarashi Y."/>
            <person name="Sripreechasak P."/>
            <person name="Kanchanasin P."/>
            <person name="Tanasupawat S."/>
            <person name="Phongsopitanun W."/>
        </authorList>
    </citation>
    <scope>NUCLEOTIDE SEQUENCE</scope>
    <source>
        <strain evidence="2">JCM 31032</strain>
    </source>
</reference>
<protein>
    <submittedName>
        <fullName evidence="2">DUF4388 domain-containing protein</fullName>
    </submittedName>
</protein>
<name>A0A9X1SY68_9ACTN</name>
<evidence type="ECO:0000313" key="3">
    <source>
        <dbReference type="Proteomes" id="UP001138997"/>
    </source>
</evidence>
<sequence length="309" mass="33038">MTVQQAEHPAIDVLRVLAISRSSGALEVRGVPGGAFFLHEGEVTYAETIGVPPIPETSQADPELPGLIRSTILEAGVEMLSGPRVEGDRPLFRPGRRHWTGLRCRIAVEHLLAEITDLIGRLRRLGVDPDDEVQLCWLPRGRTVVIDAQQWALTGRLTTADSPRSLARRSGIPLTATLASIAAMISAGVARLVHHDGPVQDTPAPTAEAAKTTAEPNQAPETGPVNTVDPTLSASTILTASKPIPAPPDRLPRRRPKTSEAEPAEDSEVTVEAAPPPPPPPKPMPLPEDLDPNSRVAIAMRVLEGLKRL</sequence>
<accession>A0A9X1SY68</accession>
<evidence type="ECO:0000256" key="1">
    <source>
        <dbReference type="SAM" id="MobiDB-lite"/>
    </source>
</evidence>
<feature type="compositionally biased region" description="Low complexity" evidence="1">
    <location>
        <begin position="202"/>
        <end position="216"/>
    </location>
</feature>
<organism evidence="2 3">
    <name type="scientific">Kineosporia babensis</name>
    <dbReference type="NCBI Taxonomy" id="499548"/>
    <lineage>
        <taxon>Bacteria</taxon>
        <taxon>Bacillati</taxon>
        <taxon>Actinomycetota</taxon>
        <taxon>Actinomycetes</taxon>
        <taxon>Kineosporiales</taxon>
        <taxon>Kineosporiaceae</taxon>
        <taxon>Kineosporia</taxon>
    </lineage>
</organism>
<dbReference type="EMBL" id="JAJOMB010000034">
    <property type="protein sequence ID" value="MCD5316766.1"/>
    <property type="molecule type" value="Genomic_DNA"/>
</dbReference>
<dbReference type="Proteomes" id="UP001138997">
    <property type="component" value="Unassembled WGS sequence"/>
</dbReference>
<dbReference type="RefSeq" id="WP_231449618.1">
    <property type="nucleotide sequence ID" value="NZ_JAJOMB010000034.1"/>
</dbReference>
<comment type="caution">
    <text evidence="2">The sequence shown here is derived from an EMBL/GenBank/DDBJ whole genome shotgun (WGS) entry which is preliminary data.</text>
</comment>
<feature type="region of interest" description="Disordered" evidence="1">
    <location>
        <begin position="196"/>
        <end position="293"/>
    </location>
</feature>